<organism evidence="5 6">
    <name type="scientific">Thermodesulfatator indicus (strain DSM 15286 / JCM 11887 / CIR29812)</name>
    <dbReference type="NCBI Taxonomy" id="667014"/>
    <lineage>
        <taxon>Bacteria</taxon>
        <taxon>Pseudomonadati</taxon>
        <taxon>Thermodesulfobacteriota</taxon>
        <taxon>Thermodesulfobacteria</taxon>
        <taxon>Thermodesulfobacteriales</taxon>
        <taxon>Thermodesulfatatoraceae</taxon>
        <taxon>Thermodesulfatator</taxon>
    </lineage>
</organism>
<dbReference type="Gene3D" id="2.40.50.100">
    <property type="match status" value="1"/>
</dbReference>
<dbReference type="PANTHER" id="PTHR42781">
    <property type="entry name" value="SPERMIDINE/PUTRESCINE IMPORT ATP-BINDING PROTEIN POTA"/>
    <property type="match status" value="1"/>
</dbReference>
<dbReference type="PaxDb" id="667014-Thein_0486"/>
<dbReference type="KEGG" id="tid:Thein_0486"/>
<protein>
    <submittedName>
        <fullName evidence="5">ABC transporter related protein</fullName>
    </submittedName>
</protein>
<dbReference type="GO" id="GO:0043190">
    <property type="term" value="C:ATP-binding cassette (ABC) transporter complex"/>
    <property type="evidence" value="ECO:0007669"/>
    <property type="project" value="InterPro"/>
</dbReference>
<dbReference type="InterPro" id="IPR050093">
    <property type="entry name" value="ABC_SmlMolc_Importer"/>
</dbReference>
<dbReference type="InterPro" id="IPR027417">
    <property type="entry name" value="P-loop_NTPase"/>
</dbReference>
<dbReference type="SUPFAM" id="SSF50331">
    <property type="entry name" value="MOP-like"/>
    <property type="match status" value="1"/>
</dbReference>
<evidence type="ECO:0000256" key="3">
    <source>
        <dbReference type="ARBA" id="ARBA00022840"/>
    </source>
</evidence>
<dbReference type="GO" id="GO:0015697">
    <property type="term" value="P:quaternary ammonium group transport"/>
    <property type="evidence" value="ECO:0007669"/>
    <property type="project" value="UniProtKB-ARBA"/>
</dbReference>
<dbReference type="SMART" id="SM00382">
    <property type="entry name" value="AAA"/>
    <property type="match status" value="1"/>
</dbReference>
<dbReference type="OrthoDB" id="9802264at2"/>
<keyword evidence="6" id="KW-1185">Reference proteome</keyword>
<keyword evidence="1" id="KW-0813">Transport</keyword>
<reference evidence="5 6" key="2">
    <citation type="journal article" date="2012" name="Stand. Genomic Sci.">
        <title>Complete genome sequence of the thermophilic sulfate-reducing ocean bacterium Thermodesulfatator indicus type strain (CIR29812(T)).</title>
        <authorList>
            <person name="Anderson I."/>
            <person name="Saunders E."/>
            <person name="Lapidus A."/>
            <person name="Nolan M."/>
            <person name="Lucas S."/>
            <person name="Tice H."/>
            <person name="Del Rio T.G."/>
            <person name="Cheng J.F."/>
            <person name="Han C."/>
            <person name="Tapia R."/>
            <person name="Goodwin L.A."/>
            <person name="Pitluck S."/>
            <person name="Liolios K."/>
            <person name="Mavromatis K."/>
            <person name="Pagani I."/>
            <person name="Ivanova N."/>
            <person name="Mikhailova N."/>
            <person name="Pati A."/>
            <person name="Chen A."/>
            <person name="Palaniappan K."/>
            <person name="Land M."/>
            <person name="Hauser L."/>
            <person name="Jeffries C.D."/>
            <person name="Chang Y.J."/>
            <person name="Brambilla E.M."/>
            <person name="Rohde M."/>
            <person name="Spring S."/>
            <person name="Goker M."/>
            <person name="Detter J.C."/>
            <person name="Woyke T."/>
            <person name="Bristow J."/>
            <person name="Eisen J.A."/>
            <person name="Markowitz V."/>
            <person name="Hugenholtz P."/>
            <person name="Kyrpides N.C."/>
            <person name="Klenk H.P."/>
        </authorList>
    </citation>
    <scope>NUCLEOTIDE SEQUENCE [LARGE SCALE GENOMIC DNA]</scope>
    <source>
        <strain evidence="6">DSM 15286 / JCM 11887 / CIR29812</strain>
    </source>
</reference>
<reference evidence="6" key="1">
    <citation type="submission" date="2011-04" db="EMBL/GenBank/DDBJ databases">
        <title>The complete genome of Thermodesulfatator indicus DSM 15286.</title>
        <authorList>
            <person name="Lucas S."/>
            <person name="Copeland A."/>
            <person name="Lapidus A."/>
            <person name="Bruce D."/>
            <person name="Goodwin L."/>
            <person name="Pitluck S."/>
            <person name="Peters L."/>
            <person name="Kyrpides N."/>
            <person name="Mavromatis K."/>
            <person name="Pagani I."/>
            <person name="Ivanova N."/>
            <person name="Saunders L."/>
            <person name="Detter J.C."/>
            <person name="Tapia R."/>
            <person name="Han C."/>
            <person name="Land M."/>
            <person name="Hauser L."/>
            <person name="Markowitz V."/>
            <person name="Cheng J.-F."/>
            <person name="Hugenholtz P."/>
            <person name="Woyke T."/>
            <person name="Wu D."/>
            <person name="Spring S."/>
            <person name="Schroeder M."/>
            <person name="Brambilla E."/>
            <person name="Klenk H.-P."/>
            <person name="Eisen J.A."/>
        </authorList>
    </citation>
    <scope>NUCLEOTIDE SEQUENCE [LARGE SCALE GENOMIC DNA]</scope>
    <source>
        <strain evidence="6">DSM 15286 / JCM 11887 / CIR29812</strain>
    </source>
</reference>
<accession>F8AB02</accession>
<dbReference type="Gene3D" id="3.40.50.300">
    <property type="entry name" value="P-loop containing nucleotide triphosphate hydrolases"/>
    <property type="match status" value="1"/>
</dbReference>
<dbReference type="FunFam" id="3.40.50.300:FF:000425">
    <property type="entry name" value="Probable ABC transporter, ATP-binding subunit"/>
    <property type="match status" value="1"/>
</dbReference>
<dbReference type="RefSeq" id="WP_013907113.1">
    <property type="nucleotide sequence ID" value="NC_015681.1"/>
</dbReference>
<dbReference type="GO" id="GO:0022857">
    <property type="term" value="F:transmembrane transporter activity"/>
    <property type="evidence" value="ECO:0007669"/>
    <property type="project" value="InterPro"/>
</dbReference>
<dbReference type="PROSITE" id="PS00211">
    <property type="entry name" value="ABC_TRANSPORTER_1"/>
    <property type="match status" value="1"/>
</dbReference>
<evidence type="ECO:0000256" key="2">
    <source>
        <dbReference type="ARBA" id="ARBA00022741"/>
    </source>
</evidence>
<dbReference type="Pfam" id="PF08402">
    <property type="entry name" value="TOBE_2"/>
    <property type="match status" value="1"/>
</dbReference>
<dbReference type="eggNOG" id="COG3842">
    <property type="taxonomic scope" value="Bacteria"/>
</dbReference>
<dbReference type="HOGENOM" id="CLU_000604_1_1_0"/>
<dbReference type="GO" id="GO:0005524">
    <property type="term" value="F:ATP binding"/>
    <property type="evidence" value="ECO:0007669"/>
    <property type="project" value="UniProtKB-KW"/>
</dbReference>
<dbReference type="InParanoid" id="F8AB02"/>
<gene>
    <name evidence="5" type="ordered locus">Thein_0486</name>
</gene>
<evidence type="ECO:0000256" key="1">
    <source>
        <dbReference type="ARBA" id="ARBA00022448"/>
    </source>
</evidence>
<dbReference type="InterPro" id="IPR003439">
    <property type="entry name" value="ABC_transporter-like_ATP-bd"/>
</dbReference>
<proteinExistence type="predicted"/>
<dbReference type="PROSITE" id="PS50893">
    <property type="entry name" value="ABC_TRANSPORTER_2"/>
    <property type="match status" value="1"/>
</dbReference>
<keyword evidence="2" id="KW-0547">Nucleotide-binding</keyword>
<dbReference type="AlphaFoldDB" id="F8AB02"/>
<evidence type="ECO:0000313" key="6">
    <source>
        <dbReference type="Proteomes" id="UP000006793"/>
    </source>
</evidence>
<dbReference type="PANTHER" id="PTHR42781:SF4">
    <property type="entry name" value="SPERMIDINE_PUTRESCINE IMPORT ATP-BINDING PROTEIN POTA"/>
    <property type="match status" value="1"/>
</dbReference>
<keyword evidence="3" id="KW-0067">ATP-binding</keyword>
<dbReference type="GO" id="GO:0016887">
    <property type="term" value="F:ATP hydrolysis activity"/>
    <property type="evidence" value="ECO:0007669"/>
    <property type="project" value="InterPro"/>
</dbReference>
<dbReference type="InterPro" id="IPR017871">
    <property type="entry name" value="ABC_transporter-like_CS"/>
</dbReference>
<evidence type="ECO:0000313" key="5">
    <source>
        <dbReference type="EMBL" id="AEH44368.1"/>
    </source>
</evidence>
<dbReference type="STRING" id="667014.Thein_0486"/>
<dbReference type="Pfam" id="PF00005">
    <property type="entry name" value="ABC_tran"/>
    <property type="match status" value="1"/>
</dbReference>
<feature type="domain" description="ABC transporter" evidence="4">
    <location>
        <begin position="3"/>
        <end position="233"/>
    </location>
</feature>
<dbReference type="InterPro" id="IPR003593">
    <property type="entry name" value="AAA+_ATPase"/>
</dbReference>
<dbReference type="SUPFAM" id="SSF52540">
    <property type="entry name" value="P-loop containing nucleoside triphosphate hydrolases"/>
    <property type="match status" value="1"/>
</dbReference>
<dbReference type="EMBL" id="CP002683">
    <property type="protein sequence ID" value="AEH44368.1"/>
    <property type="molecule type" value="Genomic_DNA"/>
</dbReference>
<sequence>MSVILENITKSFNKQKVLDNLNLEVKKGEFHVILGPSGEGKSTLLSIISGLIKPDAGKILIDGDIVNDLPPQKRGIGFVFQDFALFPHLTVFENVAYGLKIRSLSNKEIEDKVTFYLEMVGLEKHKDKFPSELSGGQKQRVALARALVIEPKVLLLDEPLSHVDAWQREKLREDLKTIQQKTGITTIYVTHDRLEAILLADKVSVLHQGRIEQTEPPKEIFYQPKTSFVARFVGATNIFKGCIIEIAGERAKFKLDDSNLIFTVKNYPIFKEKKEISLCLHPEKVSLSTVPKEENHFLGEIIDVKFLGMYFRVLIGMENVELEALVPKEQVSLLVPGENVWICFSPEALHPLCGRPCRQPCDLRKCKTENRCH</sequence>
<dbReference type="Proteomes" id="UP000006793">
    <property type="component" value="Chromosome"/>
</dbReference>
<dbReference type="InterPro" id="IPR008995">
    <property type="entry name" value="Mo/tungstate-bd_C_term_dom"/>
</dbReference>
<dbReference type="InterPro" id="IPR013611">
    <property type="entry name" value="Transp-assoc_OB_typ2"/>
</dbReference>
<name>F8AB02_THEID</name>
<evidence type="ECO:0000259" key="4">
    <source>
        <dbReference type="PROSITE" id="PS50893"/>
    </source>
</evidence>